<accession>A0ABV0NTC7</accession>
<reference evidence="2 3" key="1">
    <citation type="submission" date="2021-06" db="EMBL/GenBank/DDBJ databases">
        <authorList>
            <person name="Palmer J.M."/>
        </authorList>
    </citation>
    <scope>NUCLEOTIDE SEQUENCE [LARGE SCALE GENOMIC DNA]</scope>
    <source>
        <strain evidence="2 3">GA_2019</strain>
        <tissue evidence="2">Muscle</tissue>
    </source>
</reference>
<evidence type="ECO:0000256" key="1">
    <source>
        <dbReference type="SAM" id="MobiDB-lite"/>
    </source>
</evidence>
<sequence>LWVDPLSSTRPVPSADDRCKEDPSFRGSSPEPVSSTSSHHMPIFHHTREAVRRARRKDDEGELLTMPMVEVVGPDGSMVMYRPWSPVDVQAAASHLLDPKEEGGKFADELHSLSKTMFPTGRELRQILSRKLKPGELAGLIGLPEPDLCAKHPHWDHADNQDYRNAIDRLCAESFGGTMGETELAVSIC</sequence>
<dbReference type="Proteomes" id="UP001476798">
    <property type="component" value="Unassembled WGS sequence"/>
</dbReference>
<feature type="non-terminal residue" evidence="2">
    <location>
        <position position="1"/>
    </location>
</feature>
<comment type="caution">
    <text evidence="2">The sequence shown here is derived from an EMBL/GenBank/DDBJ whole genome shotgun (WGS) entry which is preliminary data.</text>
</comment>
<protein>
    <recommendedName>
        <fullName evidence="4">Prolactin receptor</fullName>
    </recommendedName>
</protein>
<gene>
    <name evidence="2" type="ORF">GOODEAATRI_010348</name>
</gene>
<proteinExistence type="predicted"/>
<name>A0ABV0NTC7_9TELE</name>
<organism evidence="2 3">
    <name type="scientific">Goodea atripinnis</name>
    <dbReference type="NCBI Taxonomy" id="208336"/>
    <lineage>
        <taxon>Eukaryota</taxon>
        <taxon>Metazoa</taxon>
        <taxon>Chordata</taxon>
        <taxon>Craniata</taxon>
        <taxon>Vertebrata</taxon>
        <taxon>Euteleostomi</taxon>
        <taxon>Actinopterygii</taxon>
        <taxon>Neopterygii</taxon>
        <taxon>Teleostei</taxon>
        <taxon>Neoteleostei</taxon>
        <taxon>Acanthomorphata</taxon>
        <taxon>Ovalentaria</taxon>
        <taxon>Atherinomorphae</taxon>
        <taxon>Cyprinodontiformes</taxon>
        <taxon>Goodeidae</taxon>
        <taxon>Goodea</taxon>
    </lineage>
</organism>
<feature type="compositionally biased region" description="Basic and acidic residues" evidence="1">
    <location>
        <begin position="15"/>
        <end position="24"/>
    </location>
</feature>
<feature type="region of interest" description="Disordered" evidence="1">
    <location>
        <begin position="1"/>
        <end position="44"/>
    </location>
</feature>
<feature type="compositionally biased region" description="Polar residues" evidence="1">
    <location>
        <begin position="1"/>
        <end position="11"/>
    </location>
</feature>
<keyword evidence="3" id="KW-1185">Reference proteome</keyword>
<dbReference type="EMBL" id="JAHRIO010050578">
    <property type="protein sequence ID" value="MEQ2174691.1"/>
    <property type="molecule type" value="Genomic_DNA"/>
</dbReference>
<feature type="compositionally biased region" description="Low complexity" evidence="1">
    <location>
        <begin position="28"/>
        <end position="38"/>
    </location>
</feature>
<evidence type="ECO:0000313" key="3">
    <source>
        <dbReference type="Proteomes" id="UP001476798"/>
    </source>
</evidence>
<evidence type="ECO:0008006" key="4">
    <source>
        <dbReference type="Google" id="ProtNLM"/>
    </source>
</evidence>
<evidence type="ECO:0000313" key="2">
    <source>
        <dbReference type="EMBL" id="MEQ2174691.1"/>
    </source>
</evidence>